<evidence type="ECO:0000256" key="3">
    <source>
        <dbReference type="ARBA" id="ARBA00022900"/>
    </source>
</evidence>
<protein>
    <recommendedName>
        <fullName evidence="6">Serpin domain-containing protein</fullName>
    </recommendedName>
</protein>
<evidence type="ECO:0000313" key="8">
    <source>
        <dbReference type="Proteomes" id="UP001142055"/>
    </source>
</evidence>
<dbReference type="AlphaFoldDB" id="A0A9Q0M6G6"/>
<dbReference type="PROSITE" id="PS00284">
    <property type="entry name" value="SERPIN"/>
    <property type="match status" value="1"/>
</dbReference>
<dbReference type="Proteomes" id="UP001142055">
    <property type="component" value="Chromosome 3"/>
</dbReference>
<dbReference type="GO" id="GO:0004867">
    <property type="term" value="F:serine-type endopeptidase inhibitor activity"/>
    <property type="evidence" value="ECO:0007669"/>
    <property type="project" value="UniProtKB-KW"/>
</dbReference>
<evidence type="ECO:0000313" key="7">
    <source>
        <dbReference type="EMBL" id="KAJ6218255.1"/>
    </source>
</evidence>
<accession>A0A9Q0M6G6</accession>
<gene>
    <name evidence="7" type="ORF">RDWZM_009412</name>
</gene>
<comment type="caution">
    <text evidence="7">The sequence shown here is derived from an EMBL/GenBank/DDBJ whole genome shotgun (WGS) entry which is preliminary data.</text>
</comment>
<dbReference type="SMART" id="SM00093">
    <property type="entry name" value="SERPIN"/>
    <property type="match status" value="1"/>
</dbReference>
<feature type="domain" description="Serpin" evidence="6">
    <location>
        <begin position="71"/>
        <end position="408"/>
    </location>
</feature>
<keyword evidence="8" id="KW-1185">Reference proteome</keyword>
<dbReference type="EMBL" id="JAPWDV010000003">
    <property type="protein sequence ID" value="KAJ6218255.1"/>
    <property type="molecule type" value="Genomic_DNA"/>
</dbReference>
<dbReference type="Pfam" id="PF00079">
    <property type="entry name" value="Serpin"/>
    <property type="match status" value="1"/>
</dbReference>
<dbReference type="InterPro" id="IPR023796">
    <property type="entry name" value="Serpin_dom"/>
</dbReference>
<organism evidence="7 8">
    <name type="scientific">Blomia tropicalis</name>
    <name type="common">Mite</name>
    <dbReference type="NCBI Taxonomy" id="40697"/>
    <lineage>
        <taxon>Eukaryota</taxon>
        <taxon>Metazoa</taxon>
        <taxon>Ecdysozoa</taxon>
        <taxon>Arthropoda</taxon>
        <taxon>Chelicerata</taxon>
        <taxon>Arachnida</taxon>
        <taxon>Acari</taxon>
        <taxon>Acariformes</taxon>
        <taxon>Sarcoptiformes</taxon>
        <taxon>Astigmata</taxon>
        <taxon>Glycyphagoidea</taxon>
        <taxon>Echimyopodidae</taxon>
        <taxon>Blomia</taxon>
    </lineage>
</organism>
<keyword evidence="4" id="KW-0325">Glycoprotein</keyword>
<dbReference type="PANTHER" id="PTHR11461">
    <property type="entry name" value="SERINE PROTEASE INHIBITOR, SERPIN"/>
    <property type="match status" value="1"/>
</dbReference>
<dbReference type="SUPFAM" id="SSF56574">
    <property type="entry name" value="Serpins"/>
    <property type="match status" value="1"/>
</dbReference>
<dbReference type="PANTHER" id="PTHR11461:SF211">
    <property type="entry name" value="GH10112P-RELATED"/>
    <property type="match status" value="1"/>
</dbReference>
<keyword evidence="2" id="KW-0646">Protease inhibitor</keyword>
<dbReference type="Gene3D" id="3.30.497.10">
    <property type="entry name" value="Antithrombin, subunit I, domain 2"/>
    <property type="match status" value="1"/>
</dbReference>
<dbReference type="CDD" id="cd00172">
    <property type="entry name" value="serpin"/>
    <property type="match status" value="1"/>
</dbReference>
<keyword evidence="3" id="KW-0722">Serine protease inhibitor</keyword>
<sequence length="436" mass="49847">MVAAIIITVPHETMLSHRYHPHIRLFPLYYVSLLVNSTFNCSFDLNNEAEMYRTIVRIPIVPGCHLKPGPIVQNNKCYNDNLAIDLEHINLDAKEIWSRRAHILATGARTSTDKTMFDLLSKLVIQSDKDLKEQFVTLSKDNYPTNVYKMAALTVDNQRDETKKINEWFLEKSSTNQIGRMLDDNELTSDIKLLSLNGAGFKGAWKGNPFDTKDTKDDTFNNVDGKTSKIAFMYAMNKPFRMVKEVDDKILAIELPFTDHEGAEGHKHGTKLVVIMPTDDNTVDKTIDSLEREKLTNLMDKLFKSDRKKPEQLKFPKLNFEKDYELKEALSELNVKGLFSQADANFSQMVQGTDLSKPEIFLSQLDHKAVIQWTEDSDKKDDSEPMPSSNDESVAIDKPFIFFIVDKPMDEQIDKPMIIFAGRIKTLTKDTAFSFN</sequence>
<reference evidence="7" key="1">
    <citation type="submission" date="2022-12" db="EMBL/GenBank/DDBJ databases">
        <title>Genome assemblies of Blomia tropicalis.</title>
        <authorList>
            <person name="Cui Y."/>
        </authorList>
    </citation>
    <scope>NUCLEOTIDE SEQUENCE</scope>
    <source>
        <tissue evidence="7">Adult mites</tissue>
    </source>
</reference>
<evidence type="ECO:0000256" key="4">
    <source>
        <dbReference type="ARBA" id="ARBA00023180"/>
    </source>
</evidence>
<comment type="similarity">
    <text evidence="1 5">Belongs to the serpin family.</text>
</comment>
<evidence type="ECO:0000256" key="2">
    <source>
        <dbReference type="ARBA" id="ARBA00022690"/>
    </source>
</evidence>
<dbReference type="GO" id="GO:0005615">
    <property type="term" value="C:extracellular space"/>
    <property type="evidence" value="ECO:0007669"/>
    <property type="project" value="InterPro"/>
</dbReference>
<name>A0A9Q0M6G6_BLOTA</name>
<proteinExistence type="inferred from homology"/>
<evidence type="ECO:0000256" key="5">
    <source>
        <dbReference type="RuleBase" id="RU000411"/>
    </source>
</evidence>
<dbReference type="InterPro" id="IPR042185">
    <property type="entry name" value="Serpin_sf_2"/>
</dbReference>
<dbReference type="InterPro" id="IPR036186">
    <property type="entry name" value="Serpin_sf"/>
</dbReference>
<dbReference type="InterPro" id="IPR042178">
    <property type="entry name" value="Serpin_sf_1"/>
</dbReference>
<dbReference type="Gene3D" id="2.30.39.10">
    <property type="entry name" value="Alpha-1-antitrypsin, domain 1"/>
    <property type="match status" value="1"/>
</dbReference>
<dbReference type="InterPro" id="IPR000215">
    <property type="entry name" value="Serpin_fam"/>
</dbReference>
<evidence type="ECO:0000256" key="1">
    <source>
        <dbReference type="ARBA" id="ARBA00009500"/>
    </source>
</evidence>
<evidence type="ECO:0000259" key="6">
    <source>
        <dbReference type="SMART" id="SM00093"/>
    </source>
</evidence>
<dbReference type="InterPro" id="IPR023795">
    <property type="entry name" value="Serpin_CS"/>
</dbReference>